<evidence type="ECO:0000313" key="3">
    <source>
        <dbReference type="EMBL" id="AUV83768.1"/>
    </source>
</evidence>
<dbReference type="Pfam" id="PF17231">
    <property type="entry name" value="DUF5305"/>
    <property type="match status" value="1"/>
</dbReference>
<dbReference type="EMBL" id="CP026309">
    <property type="protein sequence ID" value="AUV83768.1"/>
    <property type="molecule type" value="Genomic_DNA"/>
</dbReference>
<dbReference type="KEGG" id="srub:C2R22_20705"/>
<reference evidence="3 4" key="1">
    <citation type="submission" date="2018-01" db="EMBL/GenBank/DDBJ databases">
        <title>Complete genome sequence of Salinigranum rubrum GX10T, an extremely halophilic archaeon isolated from a marine solar saltern.</title>
        <authorList>
            <person name="Han S."/>
        </authorList>
    </citation>
    <scope>NUCLEOTIDE SEQUENCE [LARGE SCALE GENOMIC DNA]</scope>
    <source>
        <strain evidence="3 4">GX10</strain>
    </source>
</reference>
<proteinExistence type="predicted"/>
<dbReference type="Proteomes" id="UP000236584">
    <property type="component" value="Chromosome"/>
</dbReference>
<keyword evidence="2" id="KW-0472">Membrane</keyword>
<dbReference type="AlphaFoldDB" id="A0A2I8VPC7"/>
<evidence type="ECO:0000256" key="1">
    <source>
        <dbReference type="SAM" id="MobiDB-lite"/>
    </source>
</evidence>
<keyword evidence="4" id="KW-1185">Reference proteome</keyword>
<sequence length="419" mass="45149">MSRRTLRLRRLLNEQFDLLLVVLAVLALVGGAVTYTTHVSPETTTEERVVETWQTSGSFDHSATVTEENPLFPVGSRLQNRSVYFSSISPVLNGSYVFSYRASGGGELTTSVDVVLVTRNVISEGEEQQTVLWETSRPLRETGTATIAPGTTARVRFGFNVSEVAGERDRIEEELGGTTGTTETFVRATVDVEGTVNGRAVDTQQVHTLPVTLEGGTYRVGPAEAGTNRFETTRQVTTTRTYGPLRSVGAPVLLFVSLVGLAGLVVARSQHRFELTDAEREWLTYREHRAEFDEWITTFTLPAEVFDRSRAEASSLADLVDLAIDTNNAVIESPDGTEYSVLDGGFRYVYTAPQPATAEAEPSTFDFGSGESDGPARPADAKSEGNDDAMDGNGTMGGDGAMDDDGATGQGDGTSKSNE</sequence>
<keyword evidence="2" id="KW-1133">Transmembrane helix</keyword>
<protein>
    <recommendedName>
        <fullName evidence="5">DUF5305 domain-containing protein</fullName>
    </recommendedName>
</protein>
<name>A0A2I8VPC7_9EURY</name>
<keyword evidence="2" id="KW-0812">Transmembrane</keyword>
<dbReference type="InterPro" id="IPR035185">
    <property type="entry name" value="DUF5305"/>
</dbReference>
<dbReference type="OrthoDB" id="270764at2157"/>
<dbReference type="GeneID" id="35594567"/>
<evidence type="ECO:0000256" key="2">
    <source>
        <dbReference type="SAM" id="Phobius"/>
    </source>
</evidence>
<feature type="region of interest" description="Disordered" evidence="1">
    <location>
        <begin position="357"/>
        <end position="419"/>
    </location>
</feature>
<organism evidence="3 4">
    <name type="scientific">Salinigranum rubrum</name>
    <dbReference type="NCBI Taxonomy" id="755307"/>
    <lineage>
        <taxon>Archaea</taxon>
        <taxon>Methanobacteriati</taxon>
        <taxon>Methanobacteriota</taxon>
        <taxon>Stenosarchaea group</taxon>
        <taxon>Halobacteria</taxon>
        <taxon>Halobacteriales</taxon>
        <taxon>Haloferacaceae</taxon>
        <taxon>Salinigranum</taxon>
    </lineage>
</organism>
<evidence type="ECO:0000313" key="4">
    <source>
        <dbReference type="Proteomes" id="UP000236584"/>
    </source>
</evidence>
<feature type="transmembrane region" description="Helical" evidence="2">
    <location>
        <begin position="248"/>
        <end position="267"/>
    </location>
</feature>
<accession>A0A2I8VPC7</accession>
<dbReference type="RefSeq" id="WP_103427457.1">
    <property type="nucleotide sequence ID" value="NZ_CP026309.1"/>
</dbReference>
<gene>
    <name evidence="3" type="ORF">C2R22_20705</name>
</gene>
<evidence type="ECO:0008006" key="5">
    <source>
        <dbReference type="Google" id="ProtNLM"/>
    </source>
</evidence>